<feature type="compositionally biased region" description="Basic and acidic residues" evidence="3">
    <location>
        <begin position="1"/>
        <end position="15"/>
    </location>
</feature>
<feature type="region of interest" description="Disordered" evidence="3">
    <location>
        <begin position="110"/>
        <end position="139"/>
    </location>
</feature>
<proteinExistence type="predicted"/>
<keyword evidence="2" id="KW-0677">Repeat</keyword>
<protein>
    <submittedName>
        <fullName evidence="6">Bud emergence protein 1</fullName>
    </submittedName>
</protein>
<feature type="compositionally biased region" description="Polar residues" evidence="3">
    <location>
        <begin position="269"/>
        <end position="285"/>
    </location>
</feature>
<dbReference type="InterPro" id="IPR036028">
    <property type="entry name" value="SH3-like_dom_sf"/>
</dbReference>
<dbReference type="Gene3D" id="3.30.1520.10">
    <property type="entry name" value="Phox-like domain"/>
    <property type="match status" value="1"/>
</dbReference>
<reference evidence="6 7" key="1">
    <citation type="journal article" date="2020" name="Elife">
        <title>Loss of centromere function drives karyotype evolution in closely related Malassezia species.</title>
        <authorList>
            <person name="Sankaranarayanan S.R."/>
            <person name="Ianiri G."/>
            <person name="Coelho M.A."/>
            <person name="Reza M.H."/>
            <person name="Thimmappa B.C."/>
            <person name="Ganguly P."/>
            <person name="Vadnala R.N."/>
            <person name="Sun S."/>
            <person name="Siddharthan R."/>
            <person name="Tellgren-Roth C."/>
            <person name="Dawson T.L."/>
            <person name="Heitman J."/>
            <person name="Sanyal K."/>
        </authorList>
    </citation>
    <scope>NUCLEOTIDE SEQUENCE [LARGE SCALE GENOMIC DNA]</scope>
    <source>
        <strain evidence="6">CBS14141</strain>
    </source>
</reference>
<dbReference type="CDD" id="cd11878">
    <property type="entry name" value="SH3_Bem1p_1"/>
    <property type="match status" value="1"/>
</dbReference>
<feature type="compositionally biased region" description="Low complexity" evidence="3">
    <location>
        <begin position="514"/>
        <end position="524"/>
    </location>
</feature>
<dbReference type="Proteomes" id="UP000818624">
    <property type="component" value="Chromosome 6"/>
</dbReference>
<organism evidence="6 7">
    <name type="scientific">Malassezia furfur</name>
    <name type="common">Pityriasis versicolor infection agent</name>
    <name type="synonym">Pityrosporum furfur</name>
    <dbReference type="NCBI Taxonomy" id="55194"/>
    <lineage>
        <taxon>Eukaryota</taxon>
        <taxon>Fungi</taxon>
        <taxon>Dikarya</taxon>
        <taxon>Basidiomycota</taxon>
        <taxon>Ustilaginomycotina</taxon>
        <taxon>Malasseziomycetes</taxon>
        <taxon>Malasseziales</taxon>
        <taxon>Malasseziaceae</taxon>
        <taxon>Malassezia</taxon>
    </lineage>
</organism>
<dbReference type="SUPFAM" id="SSF50044">
    <property type="entry name" value="SH3-domain"/>
    <property type="match status" value="2"/>
</dbReference>
<dbReference type="InterPro" id="IPR001683">
    <property type="entry name" value="PX_dom"/>
</dbReference>
<dbReference type="Pfam" id="PF00787">
    <property type="entry name" value="PX"/>
    <property type="match status" value="1"/>
</dbReference>
<feature type="compositionally biased region" description="Polar residues" evidence="3">
    <location>
        <begin position="471"/>
        <end position="489"/>
    </location>
</feature>
<accession>A0ABY8F0W2</accession>
<feature type="compositionally biased region" description="Polar residues" evidence="3">
    <location>
        <begin position="308"/>
        <end position="322"/>
    </location>
</feature>
<evidence type="ECO:0000256" key="3">
    <source>
        <dbReference type="SAM" id="MobiDB-lite"/>
    </source>
</evidence>
<dbReference type="Gene3D" id="2.30.30.40">
    <property type="entry name" value="SH3 Domains"/>
    <property type="match status" value="2"/>
</dbReference>
<dbReference type="InterPro" id="IPR036871">
    <property type="entry name" value="PX_dom_sf"/>
</dbReference>
<feature type="region of interest" description="Disordered" evidence="3">
    <location>
        <begin position="1"/>
        <end position="38"/>
    </location>
</feature>
<dbReference type="SMART" id="SM00312">
    <property type="entry name" value="PX"/>
    <property type="match status" value="1"/>
</dbReference>
<evidence type="ECO:0000313" key="6">
    <source>
        <dbReference type="EMBL" id="WFD49745.1"/>
    </source>
</evidence>
<dbReference type="PANTHER" id="PTHR15706:SF2">
    <property type="entry name" value="SH3 AND PX DOMAIN-CONTAINING PROTEIN 2A"/>
    <property type="match status" value="1"/>
</dbReference>
<feature type="compositionally biased region" description="Low complexity" evidence="3">
    <location>
        <begin position="286"/>
        <end position="301"/>
    </location>
</feature>
<dbReference type="SUPFAM" id="SSF54277">
    <property type="entry name" value="CAD &amp; PB1 domains"/>
    <property type="match status" value="1"/>
</dbReference>
<evidence type="ECO:0000256" key="2">
    <source>
        <dbReference type="ARBA" id="ARBA00022737"/>
    </source>
</evidence>
<sequence length="619" mass="68912">MKSLKDLRMTLKDRPSSGSRSPSISIGGTKHASSLQPPKQVIRAAMGYESQSPSELSFHRGDFFHVVASQKPGLRPGWIEACNPMTNARGLVPESHFDILQRSSPATAFNLTGRSELNPNGILPGSSSRSRPPSASSPSSWFATVKHDFFAERSQELDAKEGDSLLVVARSDMDWLVAKPLGRLGLPGLIPIGFIVFRDTVTGEPISGTASKSIVDQLPTVQEWQEKNERYHRNAIPLGRFETASIEPTALTKTRDSPLPPIPGDHVANTDTMSQRRSYSPRNSSTLDDPPTTTHDTTLPHMHPHSPVYSNNRNSRSSPTDQSLTQSMYFLPAGLMISASVDAFHYEPNDYWYRLRVSYVSTLSSADAPDKPQGHEVRELVLYRLYEDFIEFHTSLAHELMGNNPSNDSVLLKSLPHLPASLTKVDERAASQRRADLDLYLRQLSTCSEQILRSAPVRGFLELRPGDRCKTSVTVSKPRNGRSSTSESPNHSEFDLASRLQGLTTGSNPRRYSPSESLSPTMSSKRSSEATLPMDSAPYFRVKVVRRDDPERILAVRMPPNFSYQYLLQKTQDRLGSDLRVLQPDEQRDGMTIINDDDVHAWMHTALTSGQKLFLYADK</sequence>
<evidence type="ECO:0000256" key="1">
    <source>
        <dbReference type="ARBA" id="ARBA00022443"/>
    </source>
</evidence>
<feature type="compositionally biased region" description="Low complexity" evidence="3">
    <location>
        <begin position="16"/>
        <end position="27"/>
    </location>
</feature>
<dbReference type="PANTHER" id="PTHR15706">
    <property type="entry name" value="SH3 MULTIPLE DOMAIN"/>
    <property type="match status" value="1"/>
</dbReference>
<keyword evidence="7" id="KW-1185">Reference proteome</keyword>
<dbReference type="Pfam" id="PF00018">
    <property type="entry name" value="SH3_1"/>
    <property type="match status" value="2"/>
</dbReference>
<evidence type="ECO:0000259" key="5">
    <source>
        <dbReference type="SMART" id="SM00326"/>
    </source>
</evidence>
<dbReference type="EMBL" id="CP046239">
    <property type="protein sequence ID" value="WFD49745.1"/>
    <property type="molecule type" value="Genomic_DNA"/>
</dbReference>
<feature type="domain" description="SH3" evidence="5">
    <location>
        <begin position="141"/>
        <end position="199"/>
    </location>
</feature>
<keyword evidence="1" id="KW-0728">SH3 domain</keyword>
<dbReference type="InterPro" id="IPR051228">
    <property type="entry name" value="NADPH_Oxidase/PX-Domain"/>
</dbReference>
<feature type="domain" description="SH3" evidence="5">
    <location>
        <begin position="40"/>
        <end position="101"/>
    </location>
</feature>
<feature type="region of interest" description="Disordered" evidence="3">
    <location>
        <begin position="246"/>
        <end position="322"/>
    </location>
</feature>
<evidence type="ECO:0000313" key="7">
    <source>
        <dbReference type="Proteomes" id="UP000818624"/>
    </source>
</evidence>
<dbReference type="InterPro" id="IPR035548">
    <property type="entry name" value="Bem1/Scd2_SH3_1"/>
</dbReference>
<feature type="region of interest" description="Disordered" evidence="3">
    <location>
        <begin position="470"/>
        <end position="531"/>
    </location>
</feature>
<dbReference type="InterPro" id="IPR001452">
    <property type="entry name" value="SH3_domain"/>
</dbReference>
<feature type="compositionally biased region" description="Low complexity" evidence="3">
    <location>
        <begin position="126"/>
        <end position="139"/>
    </location>
</feature>
<dbReference type="SMART" id="SM00326">
    <property type="entry name" value="SH3"/>
    <property type="match status" value="2"/>
</dbReference>
<gene>
    <name evidence="6" type="primary">BEM1</name>
    <name evidence="6" type="ORF">GLX27_004430</name>
</gene>
<feature type="compositionally biased region" description="Polar residues" evidence="3">
    <location>
        <begin position="501"/>
        <end position="510"/>
    </location>
</feature>
<evidence type="ECO:0000259" key="4">
    <source>
        <dbReference type="SMART" id="SM00312"/>
    </source>
</evidence>
<dbReference type="SUPFAM" id="SSF64268">
    <property type="entry name" value="PX domain"/>
    <property type="match status" value="1"/>
</dbReference>
<name>A0ABY8F0W2_MALFU</name>
<feature type="domain" description="PX" evidence="4">
    <location>
        <begin position="333"/>
        <end position="464"/>
    </location>
</feature>